<dbReference type="Proteomes" id="UP000366872">
    <property type="component" value="Unassembled WGS sequence"/>
</dbReference>
<protein>
    <submittedName>
        <fullName evidence="4">Acetylxylan esterase</fullName>
    </submittedName>
</protein>
<keyword evidence="5" id="KW-1185">Reference proteome</keyword>
<dbReference type="EMBL" id="CAAHFG010000003">
    <property type="protein sequence ID" value="VGO16224.1"/>
    <property type="molecule type" value="Genomic_DNA"/>
</dbReference>
<dbReference type="InterPro" id="IPR049492">
    <property type="entry name" value="BD-FAE-like_dom"/>
</dbReference>
<sequence>MKKKYLIGVLLCSALSVQAEVEMKSILDFAEHDARPVETNIYKRVEDRDLRLLVCRPDGWEPGQQCAAMVWIHGGGWVAGGPEDFLPHLRYSAARGAVGFSVQYRLLNKEKDGSGPVISDCIADCEDAVRYIRHHAQELGIDPQRISVIGDSAGGHLASCLGTGATGEARADAVVDCNGITDMGFENWSTYIRPGADRDERIMKASPLFNITMPSPPFLVLQGKRDATVKPEMAEAFYSALKTAGADCEYKLYPGAQHAFIVYGYSATLEEITQAILDLDDFLLHRGLLDGPTSICMPDYPETDAVIESVEDPFSGSKTIVRPAGFPGFMTIQLEVKPARKFSGQLFALTGRFGCSLKVSNGGQDFKALRMRLRGKELLLQPEQWQTVTVSLGRDKVVIRTQSQAVEIANEFRHAFLSNELVLGAGLDAEIRNVKIVGRPGGGGKQ</sequence>
<dbReference type="Pfam" id="PF20434">
    <property type="entry name" value="BD-FAE"/>
    <property type="match status" value="1"/>
</dbReference>
<dbReference type="RefSeq" id="WP_136081763.1">
    <property type="nucleotide sequence ID" value="NZ_CAAHFG010000003.1"/>
</dbReference>
<dbReference type="GO" id="GO:0016787">
    <property type="term" value="F:hydrolase activity"/>
    <property type="evidence" value="ECO:0007669"/>
    <property type="project" value="UniProtKB-KW"/>
</dbReference>
<evidence type="ECO:0000259" key="3">
    <source>
        <dbReference type="Pfam" id="PF20434"/>
    </source>
</evidence>
<feature type="signal peptide" evidence="2">
    <location>
        <begin position="1"/>
        <end position="19"/>
    </location>
</feature>
<dbReference type="SUPFAM" id="SSF53474">
    <property type="entry name" value="alpha/beta-Hydrolases"/>
    <property type="match status" value="1"/>
</dbReference>
<keyword evidence="2" id="KW-0732">Signal</keyword>
<evidence type="ECO:0000313" key="4">
    <source>
        <dbReference type="EMBL" id="VGO16224.1"/>
    </source>
</evidence>
<organism evidence="4 5">
    <name type="scientific">Pontiella desulfatans</name>
    <dbReference type="NCBI Taxonomy" id="2750659"/>
    <lineage>
        <taxon>Bacteria</taxon>
        <taxon>Pseudomonadati</taxon>
        <taxon>Kiritimatiellota</taxon>
        <taxon>Kiritimatiellia</taxon>
        <taxon>Kiritimatiellales</taxon>
        <taxon>Pontiellaceae</taxon>
        <taxon>Pontiella</taxon>
    </lineage>
</organism>
<proteinExistence type="predicted"/>
<evidence type="ECO:0000256" key="1">
    <source>
        <dbReference type="ARBA" id="ARBA00022801"/>
    </source>
</evidence>
<dbReference type="InterPro" id="IPR029058">
    <property type="entry name" value="AB_hydrolase_fold"/>
</dbReference>
<feature type="domain" description="BD-FAE-like" evidence="3">
    <location>
        <begin position="65"/>
        <end position="241"/>
    </location>
</feature>
<keyword evidence="1" id="KW-0378">Hydrolase</keyword>
<dbReference type="Gene3D" id="3.40.50.1820">
    <property type="entry name" value="alpha/beta hydrolase"/>
    <property type="match status" value="1"/>
</dbReference>
<reference evidence="4 5" key="1">
    <citation type="submission" date="2019-04" db="EMBL/GenBank/DDBJ databases">
        <authorList>
            <person name="Van Vliet M D."/>
        </authorList>
    </citation>
    <scope>NUCLEOTIDE SEQUENCE [LARGE SCALE GENOMIC DNA]</scope>
    <source>
        <strain evidence="4 5">F1</strain>
    </source>
</reference>
<accession>A0A6C2UA11</accession>
<feature type="chain" id="PRO_5025570854" evidence="2">
    <location>
        <begin position="20"/>
        <end position="446"/>
    </location>
</feature>
<dbReference type="InterPro" id="IPR050300">
    <property type="entry name" value="GDXG_lipolytic_enzyme"/>
</dbReference>
<dbReference type="PANTHER" id="PTHR48081">
    <property type="entry name" value="AB HYDROLASE SUPERFAMILY PROTEIN C4A8.06C"/>
    <property type="match status" value="1"/>
</dbReference>
<gene>
    <name evidence="4" type="primary">axeA1_7</name>
    <name evidence="4" type="ORF">PDESU_04815</name>
</gene>
<evidence type="ECO:0000313" key="5">
    <source>
        <dbReference type="Proteomes" id="UP000366872"/>
    </source>
</evidence>
<name>A0A6C2UA11_PONDE</name>
<dbReference type="AlphaFoldDB" id="A0A6C2UA11"/>
<evidence type="ECO:0000256" key="2">
    <source>
        <dbReference type="SAM" id="SignalP"/>
    </source>
</evidence>